<name>A0ABU7KP71_9ACTN</name>
<dbReference type="RefSeq" id="WP_330158244.1">
    <property type="nucleotide sequence ID" value="NZ_BAAAJA010000011.1"/>
</dbReference>
<evidence type="ECO:0000313" key="1">
    <source>
        <dbReference type="EMBL" id="MEE2051083.1"/>
    </source>
</evidence>
<dbReference type="InterPro" id="IPR012349">
    <property type="entry name" value="Split_barrel_FMN-bd"/>
</dbReference>
<dbReference type="Proteomes" id="UP001348641">
    <property type="component" value="Unassembled WGS sequence"/>
</dbReference>
<protein>
    <submittedName>
        <fullName evidence="1">Nitroreductase family deazaflavin-dependent oxidoreductase</fullName>
    </submittedName>
</protein>
<accession>A0ABU7KP71</accession>
<gene>
    <name evidence="1" type="ORF">Q8A49_11325</name>
</gene>
<dbReference type="Gene3D" id="2.30.110.10">
    <property type="entry name" value="Electron Transport, Fmn-binding Protein, Chain A"/>
    <property type="match status" value="1"/>
</dbReference>
<comment type="caution">
    <text evidence="1">The sequence shown here is derived from an EMBL/GenBank/DDBJ whole genome shotgun (WGS) entry which is preliminary data.</text>
</comment>
<reference evidence="1 2" key="1">
    <citation type="submission" date="2023-07" db="EMBL/GenBank/DDBJ databases">
        <authorList>
            <person name="Girao M."/>
            <person name="Carvalho M.F."/>
        </authorList>
    </citation>
    <scope>NUCLEOTIDE SEQUENCE [LARGE SCALE GENOMIC DNA]</scope>
    <source>
        <strain evidence="1 2">66/93</strain>
    </source>
</reference>
<evidence type="ECO:0000313" key="2">
    <source>
        <dbReference type="Proteomes" id="UP001348641"/>
    </source>
</evidence>
<sequence length="185" mass="20331">MRSYLLGGAAAVKRALYRGRAGRPTVLMRAVNRVDALMYASGVLTPRQAATLEVAGRRSGARISLPVTVTDLDGQRYLVSMLGTNANWVRNVRAAGGRALLRRRGSERIVLEELPVTERAPVLRRYLALAPGARPHIEVDRRAPLSEFAKVAHRYPVFRITDRDSRGARASDVVPPAEDTEGHMP</sequence>
<dbReference type="EMBL" id="JAUUCC010000024">
    <property type="protein sequence ID" value="MEE2051083.1"/>
    <property type="molecule type" value="Genomic_DNA"/>
</dbReference>
<organism evidence="1 2">
    <name type="scientific">Nocardiopsis tropica</name>
    <dbReference type="NCBI Taxonomy" id="109330"/>
    <lineage>
        <taxon>Bacteria</taxon>
        <taxon>Bacillati</taxon>
        <taxon>Actinomycetota</taxon>
        <taxon>Actinomycetes</taxon>
        <taxon>Streptosporangiales</taxon>
        <taxon>Nocardiopsidaceae</taxon>
        <taxon>Nocardiopsis</taxon>
    </lineage>
</organism>
<proteinExistence type="predicted"/>